<dbReference type="OrthoDB" id="4781at2759"/>
<proteinExistence type="inferred from homology"/>
<feature type="domain" description="GH16" evidence="3">
    <location>
        <begin position="138"/>
        <end position="488"/>
    </location>
</feature>
<gene>
    <name evidence="4" type="ORF">HETIRDRAFT_56558</name>
</gene>
<dbReference type="PROSITE" id="PS51762">
    <property type="entry name" value="GH16_2"/>
    <property type="match status" value="1"/>
</dbReference>
<dbReference type="KEGG" id="hir:HETIRDRAFT_56558"/>
<evidence type="ECO:0000256" key="1">
    <source>
        <dbReference type="ARBA" id="ARBA00006865"/>
    </source>
</evidence>
<keyword evidence="2" id="KW-0812">Transmembrane</keyword>
<dbReference type="InterPro" id="IPR013320">
    <property type="entry name" value="ConA-like_dom_sf"/>
</dbReference>
<dbReference type="InParanoid" id="W4JQS5"/>
<evidence type="ECO:0000256" key="2">
    <source>
        <dbReference type="SAM" id="Phobius"/>
    </source>
</evidence>
<dbReference type="STRING" id="747525.W4JQS5"/>
<dbReference type="GO" id="GO:0004553">
    <property type="term" value="F:hydrolase activity, hydrolyzing O-glycosyl compounds"/>
    <property type="evidence" value="ECO:0007669"/>
    <property type="project" value="InterPro"/>
</dbReference>
<keyword evidence="2" id="KW-1133">Transmembrane helix</keyword>
<dbReference type="SUPFAM" id="SSF49899">
    <property type="entry name" value="Concanavalin A-like lectins/glucanases"/>
    <property type="match status" value="1"/>
</dbReference>
<evidence type="ECO:0000313" key="5">
    <source>
        <dbReference type="Proteomes" id="UP000030671"/>
    </source>
</evidence>
<dbReference type="Pfam" id="PF00722">
    <property type="entry name" value="Glyco_hydro_16"/>
    <property type="match status" value="1"/>
</dbReference>
<protein>
    <submittedName>
        <fullName evidence="4">Glycoside hydrolase family 16 protein</fullName>
    </submittedName>
</protein>
<comment type="similarity">
    <text evidence="1">Belongs to the glycosyl hydrolase 16 family.</text>
</comment>
<dbReference type="AlphaFoldDB" id="W4JQS5"/>
<dbReference type="HOGENOM" id="CLU_019533_1_0_1"/>
<name>W4JQS5_HETIT</name>
<dbReference type="EMBL" id="KI925466">
    <property type="protein sequence ID" value="ETW75435.1"/>
    <property type="molecule type" value="Genomic_DNA"/>
</dbReference>
<dbReference type="GO" id="GO:0005975">
    <property type="term" value="P:carbohydrate metabolic process"/>
    <property type="evidence" value="ECO:0007669"/>
    <property type="project" value="InterPro"/>
</dbReference>
<dbReference type="Gene3D" id="2.60.120.200">
    <property type="match status" value="1"/>
</dbReference>
<dbReference type="InterPro" id="IPR050546">
    <property type="entry name" value="Glycosyl_Hydrlase_16"/>
</dbReference>
<dbReference type="RefSeq" id="XP_009552502.1">
    <property type="nucleotide sequence ID" value="XM_009554207.1"/>
</dbReference>
<reference evidence="4 5" key="1">
    <citation type="journal article" date="2012" name="New Phytol.">
        <title>Insight into trade-off between wood decay and parasitism from the genome of a fungal forest pathogen.</title>
        <authorList>
            <person name="Olson A."/>
            <person name="Aerts A."/>
            <person name="Asiegbu F."/>
            <person name="Belbahri L."/>
            <person name="Bouzid O."/>
            <person name="Broberg A."/>
            <person name="Canback B."/>
            <person name="Coutinho P.M."/>
            <person name="Cullen D."/>
            <person name="Dalman K."/>
            <person name="Deflorio G."/>
            <person name="van Diepen L.T."/>
            <person name="Dunand C."/>
            <person name="Duplessis S."/>
            <person name="Durling M."/>
            <person name="Gonthier P."/>
            <person name="Grimwood J."/>
            <person name="Fossdal C.G."/>
            <person name="Hansson D."/>
            <person name="Henrissat B."/>
            <person name="Hietala A."/>
            <person name="Himmelstrand K."/>
            <person name="Hoffmeister D."/>
            <person name="Hogberg N."/>
            <person name="James T.Y."/>
            <person name="Karlsson M."/>
            <person name="Kohler A."/>
            <person name="Kues U."/>
            <person name="Lee Y.H."/>
            <person name="Lin Y.C."/>
            <person name="Lind M."/>
            <person name="Lindquist E."/>
            <person name="Lombard V."/>
            <person name="Lucas S."/>
            <person name="Lunden K."/>
            <person name="Morin E."/>
            <person name="Murat C."/>
            <person name="Park J."/>
            <person name="Raffaello T."/>
            <person name="Rouze P."/>
            <person name="Salamov A."/>
            <person name="Schmutz J."/>
            <person name="Solheim H."/>
            <person name="Stahlberg J."/>
            <person name="Velez H."/>
            <person name="de Vries R.P."/>
            <person name="Wiebenga A."/>
            <person name="Woodward S."/>
            <person name="Yakovlev I."/>
            <person name="Garbelotto M."/>
            <person name="Martin F."/>
            <person name="Grigoriev I.V."/>
            <person name="Stenlid J."/>
        </authorList>
    </citation>
    <scope>NUCLEOTIDE SEQUENCE [LARGE SCALE GENOMIC DNA]</scope>
    <source>
        <strain evidence="4 5">TC 32-1</strain>
    </source>
</reference>
<dbReference type="PANTHER" id="PTHR10963">
    <property type="entry name" value="GLYCOSYL HYDROLASE-RELATED"/>
    <property type="match status" value="1"/>
</dbReference>
<keyword evidence="4" id="KW-0378">Hydrolase</keyword>
<evidence type="ECO:0000259" key="3">
    <source>
        <dbReference type="PROSITE" id="PS51762"/>
    </source>
</evidence>
<keyword evidence="5" id="KW-1185">Reference proteome</keyword>
<sequence>MGGPGVGVGVGVGIGVGVGAAPAPGTGSTPSFRAPFLSPASRPSSSLWSPPAHAFATAPPLPHAAGTGTASVASLPLLLPGPKPPRPTTLLARKLSTSDKPWLRARERRTALGWWATAALFLAGVGLAGVLCWRGYVDAGAGLIDPRNLCSVVVDEFDSADGSVDGSIWDREVELGGFGNGEFQMTTASSKNLFTRNGELYILPTLTSDEIGYTSGVLAGYTYDLPGCTSTNASACTASSVANNSVVNPVQSARLTTRKSYSIRYGRVEVRAKMPRGDWLWPAVWMLPVKDVYGAWPVSGEIDILEARGNAPSYPAQGNNVVRSTLAWGPLPSLVARLYGWQARKRAPFAAGFHTYALEWTADFVRAYVDSRLHAMLDLRVGAKGGFWAAGKFPATAVNGSAEVVVQDPYQGSASAPFDQNFYLILDLAVGGTSGWFPDNVGGKMWYDGSASAMVDFAKAQSTWYATWPASDDDRALRIDYVKMWQLC</sequence>
<dbReference type="InterPro" id="IPR000757">
    <property type="entry name" value="Beta-glucanase-like"/>
</dbReference>
<accession>W4JQS5</accession>
<dbReference type="Proteomes" id="UP000030671">
    <property type="component" value="Unassembled WGS sequence"/>
</dbReference>
<dbReference type="eggNOG" id="ENOG502QRX5">
    <property type="taxonomic scope" value="Eukaryota"/>
</dbReference>
<evidence type="ECO:0000313" key="4">
    <source>
        <dbReference type="EMBL" id="ETW75435.1"/>
    </source>
</evidence>
<dbReference type="GeneID" id="20678364"/>
<feature type="transmembrane region" description="Helical" evidence="2">
    <location>
        <begin position="112"/>
        <end position="136"/>
    </location>
</feature>
<keyword evidence="2" id="KW-0472">Membrane</keyword>
<organism evidence="4 5">
    <name type="scientific">Heterobasidion irregulare (strain TC 32-1)</name>
    <dbReference type="NCBI Taxonomy" id="747525"/>
    <lineage>
        <taxon>Eukaryota</taxon>
        <taxon>Fungi</taxon>
        <taxon>Dikarya</taxon>
        <taxon>Basidiomycota</taxon>
        <taxon>Agaricomycotina</taxon>
        <taxon>Agaricomycetes</taxon>
        <taxon>Russulales</taxon>
        <taxon>Bondarzewiaceae</taxon>
        <taxon>Heterobasidion</taxon>
        <taxon>Heterobasidion annosum species complex</taxon>
    </lineage>
</organism>
<dbReference type="PANTHER" id="PTHR10963:SF55">
    <property type="entry name" value="GLYCOSIDE HYDROLASE FAMILY 16 PROTEIN"/>
    <property type="match status" value="1"/>
</dbReference>